<gene>
    <name evidence="2" type="ORF">WT27_03995</name>
</gene>
<proteinExistence type="predicted"/>
<dbReference type="Proteomes" id="UP000062317">
    <property type="component" value="Unassembled WGS sequence"/>
</dbReference>
<keyword evidence="3" id="KW-1185">Reference proteome</keyword>
<accession>A0A105VIG5</accession>
<comment type="caution">
    <text evidence="2">The sequence shown here is derived from an EMBL/GenBank/DDBJ whole genome shotgun (WGS) entry which is preliminary data.</text>
</comment>
<evidence type="ECO:0000313" key="3">
    <source>
        <dbReference type="Proteomes" id="UP000062317"/>
    </source>
</evidence>
<evidence type="ECO:0000313" key="2">
    <source>
        <dbReference type="EMBL" id="KVV48406.1"/>
    </source>
</evidence>
<name>A0A105VIG5_9BURK</name>
<sequence length="146" mass="15780">MIDLPITPKIADVERVAAAAIRRRYKALFLDSVVGARSKELLPSDEDVRARIASIARSTPSPVCGVRHAPPGIHRPPDRFGEVDMINDRNAYRTALAERIGERADAGSAGALSRGMRALGAPRPPGVATPSATRLPRQISRRDKAR</sequence>
<reference evidence="2 3" key="1">
    <citation type="submission" date="2015-11" db="EMBL/GenBank/DDBJ databases">
        <title>Expanding the genomic diversity of Burkholderia species for the development of highly accurate diagnostics.</title>
        <authorList>
            <person name="Sahl J."/>
            <person name="Keim P."/>
            <person name="Wagner D."/>
        </authorList>
    </citation>
    <scope>NUCLEOTIDE SEQUENCE [LARGE SCALE GENOMIC DNA]</scope>
    <source>
        <strain evidence="2 3">MSMB1301WGS</strain>
    </source>
</reference>
<dbReference type="AlphaFoldDB" id="A0A105VIG5"/>
<protein>
    <submittedName>
        <fullName evidence="2">Uncharacterized protein</fullName>
    </submittedName>
</protein>
<dbReference type="EMBL" id="LPEQ01000061">
    <property type="protein sequence ID" value="KVV48406.1"/>
    <property type="molecule type" value="Genomic_DNA"/>
</dbReference>
<organism evidence="2 3">
    <name type="scientific">Burkholderia territorii</name>
    <dbReference type="NCBI Taxonomy" id="1503055"/>
    <lineage>
        <taxon>Bacteria</taxon>
        <taxon>Pseudomonadati</taxon>
        <taxon>Pseudomonadota</taxon>
        <taxon>Betaproteobacteria</taxon>
        <taxon>Burkholderiales</taxon>
        <taxon>Burkholderiaceae</taxon>
        <taxon>Burkholderia</taxon>
        <taxon>Burkholderia cepacia complex</taxon>
    </lineage>
</organism>
<evidence type="ECO:0000256" key="1">
    <source>
        <dbReference type="SAM" id="MobiDB-lite"/>
    </source>
</evidence>
<feature type="region of interest" description="Disordered" evidence="1">
    <location>
        <begin position="106"/>
        <end position="146"/>
    </location>
</feature>
<feature type="region of interest" description="Disordered" evidence="1">
    <location>
        <begin position="60"/>
        <end position="82"/>
    </location>
</feature>